<evidence type="ECO:0000313" key="5">
    <source>
        <dbReference type="Proteomes" id="UP000266841"/>
    </source>
</evidence>
<dbReference type="Gene3D" id="3.40.50.880">
    <property type="match status" value="1"/>
</dbReference>
<proteinExistence type="predicted"/>
<dbReference type="eggNOG" id="KOG3179">
    <property type="taxonomic scope" value="Eukaryota"/>
</dbReference>
<gene>
    <name evidence="4" type="ORF">THAOC_07138</name>
</gene>
<dbReference type="OrthoDB" id="92161at2759"/>
<evidence type="ECO:0000259" key="3">
    <source>
        <dbReference type="Pfam" id="PF00117"/>
    </source>
</evidence>
<evidence type="ECO:0000313" key="4">
    <source>
        <dbReference type="EMBL" id="EJK71422.1"/>
    </source>
</evidence>
<dbReference type="EMBL" id="AGNL01007246">
    <property type="protein sequence ID" value="EJK71422.1"/>
    <property type="molecule type" value="Genomic_DNA"/>
</dbReference>
<feature type="domain" description="Glutamine amidotransferase" evidence="3">
    <location>
        <begin position="597"/>
        <end position="782"/>
    </location>
</feature>
<organism evidence="4 5">
    <name type="scientific">Thalassiosira oceanica</name>
    <name type="common">Marine diatom</name>
    <dbReference type="NCBI Taxonomy" id="159749"/>
    <lineage>
        <taxon>Eukaryota</taxon>
        <taxon>Sar</taxon>
        <taxon>Stramenopiles</taxon>
        <taxon>Ochrophyta</taxon>
        <taxon>Bacillariophyta</taxon>
        <taxon>Coscinodiscophyceae</taxon>
        <taxon>Thalassiosirophycidae</taxon>
        <taxon>Thalassiosirales</taxon>
        <taxon>Thalassiosiraceae</taxon>
        <taxon>Thalassiosira</taxon>
    </lineage>
</organism>
<dbReference type="AlphaFoldDB" id="K0TKY6"/>
<dbReference type="Pfam" id="PF00117">
    <property type="entry name" value="GATase"/>
    <property type="match status" value="1"/>
</dbReference>
<dbReference type="SUPFAM" id="SSF52317">
    <property type="entry name" value="Class I glutamine amidotransferase-like"/>
    <property type="match status" value="1"/>
</dbReference>
<feature type="non-terminal residue" evidence="4">
    <location>
        <position position="1"/>
    </location>
</feature>
<evidence type="ECO:0000256" key="2">
    <source>
        <dbReference type="SAM" id="Phobius"/>
    </source>
</evidence>
<feature type="region of interest" description="Disordered" evidence="1">
    <location>
        <begin position="66"/>
        <end position="96"/>
    </location>
</feature>
<evidence type="ECO:0000256" key="1">
    <source>
        <dbReference type="SAM" id="MobiDB-lite"/>
    </source>
</evidence>
<accession>K0TKY6</accession>
<dbReference type="PANTHER" id="PTHR42695:SF5">
    <property type="entry name" value="GLUTAMINE AMIDOTRANSFERASE YLR126C-RELATED"/>
    <property type="match status" value="1"/>
</dbReference>
<dbReference type="InterPro" id="IPR017926">
    <property type="entry name" value="GATASE"/>
</dbReference>
<comment type="caution">
    <text evidence="4">The sequence shown here is derived from an EMBL/GenBank/DDBJ whole genome shotgun (WGS) entry which is preliminary data.</text>
</comment>
<protein>
    <recommendedName>
        <fullName evidence="3">Glutamine amidotransferase domain-containing protein</fullName>
    </recommendedName>
</protein>
<feature type="transmembrane region" description="Helical" evidence="2">
    <location>
        <begin position="451"/>
        <end position="467"/>
    </location>
</feature>
<feature type="transmembrane region" description="Helical" evidence="2">
    <location>
        <begin position="393"/>
        <end position="411"/>
    </location>
</feature>
<sequence length="845" mass="93409">HKKKSDNDARWMEQRRRVIDCKSLHGQRVDPTRRIGWRPTIGTPFHTAEYLGPNQPFIRGRSLPRRDAEYAESESGRPAIDRAQKTFPGRPRRTRRLSGHHLGSIAIVFSSGGEIDRRPRAGLISRHAMTAVAAAAPARVRTKSGRRGMKLASDALGDVREGRLFSPYDVDCVLDYFDEEVRLGPRVFQPYIRIEAQPSCAFRSSDGLLDKRPSLPEVHDRALPGASLAAPLRLPRPRALPPEPRSLDRGVGRELLLRVQRGHLPPPVGVQPPHGDRRRRQRPVLALAPVRAVRGNGMVRRGERTALRRRRGEPVHALHRAFPVHRPPGRQAQGRDQEEKGWDEGYFERSVEGRPVGGERSFPLQDEPHSFRFSPPTCNVLQGAWISDNNNELYYIVNIALCVLVAALLQVTTIEKAANSLYILWHYLVGKIAVVWYLIAYLLLKIGHEQLWMLVLGPICFMFPVGQPTSDSSLPFLGGISALIKSKADGARSCVGNGDSPSCVGNGDSLTNDSNESKERIVVTRCITCPGVSSMGKQLNLMMINCEEHLPYGPARQIALMFLELLSDCAQLRCKKAASGKEDGTIRIRITVYHAQRFDYPATEEDWASFDGILIPGSLSAAYDTHIEWIGHLMKVIQSEIVAKSRKTLGICFGHQAFAHSFGMGDCSEEAMQGRAAKCVLGPIAGRRVVPLTSQGQVFFGASCSSTTDNTTSAMLYTRGDMVQSIPTNVAVSLCGSKELPFEAVAYFSSNDDRQKFQSRLGCEDEPKPFAVTFQAHPEFSTCTGSNFNYPDCVKSMESHGMISNQVCLLAQSEAGEREKEITRSSLECTLAAANALGWFGGGLR</sequence>
<dbReference type="Proteomes" id="UP000266841">
    <property type="component" value="Unassembled WGS sequence"/>
</dbReference>
<reference evidence="4 5" key="1">
    <citation type="journal article" date="2012" name="Genome Biol.">
        <title>Genome and low-iron response of an oceanic diatom adapted to chronic iron limitation.</title>
        <authorList>
            <person name="Lommer M."/>
            <person name="Specht M."/>
            <person name="Roy A.S."/>
            <person name="Kraemer L."/>
            <person name="Andreson R."/>
            <person name="Gutowska M.A."/>
            <person name="Wolf J."/>
            <person name="Bergner S.V."/>
            <person name="Schilhabel M.B."/>
            <person name="Klostermeier U.C."/>
            <person name="Beiko R.G."/>
            <person name="Rosenstiel P."/>
            <person name="Hippler M."/>
            <person name="Laroche J."/>
        </authorList>
    </citation>
    <scope>NUCLEOTIDE SEQUENCE [LARGE SCALE GENOMIC DNA]</scope>
    <source>
        <strain evidence="4 5">CCMP1005</strain>
    </source>
</reference>
<dbReference type="InterPro" id="IPR029062">
    <property type="entry name" value="Class_I_gatase-like"/>
</dbReference>
<dbReference type="PANTHER" id="PTHR42695">
    <property type="entry name" value="GLUTAMINE AMIDOTRANSFERASE YLR126C-RELATED"/>
    <property type="match status" value="1"/>
</dbReference>
<name>K0TKY6_THAOC</name>
<keyword evidence="2" id="KW-1133">Transmembrane helix</keyword>
<keyword evidence="2" id="KW-0812">Transmembrane</keyword>
<feature type="transmembrane region" description="Helical" evidence="2">
    <location>
        <begin position="423"/>
        <end position="444"/>
    </location>
</feature>
<keyword evidence="5" id="KW-1185">Reference proteome</keyword>
<dbReference type="InterPro" id="IPR044992">
    <property type="entry name" value="ChyE-like"/>
</dbReference>
<keyword evidence="2" id="KW-0472">Membrane</keyword>
<dbReference type="GO" id="GO:0005829">
    <property type="term" value="C:cytosol"/>
    <property type="evidence" value="ECO:0007669"/>
    <property type="project" value="TreeGrafter"/>
</dbReference>